<dbReference type="EMBL" id="JPGY02000001">
    <property type="protein sequence ID" value="KRU14633.1"/>
    <property type="molecule type" value="Genomic_DNA"/>
</dbReference>
<dbReference type="EMBL" id="CP009268">
    <property type="protein sequence ID" value="AJA53342.1"/>
    <property type="molecule type" value="Genomic_DNA"/>
</dbReference>
<dbReference type="Gene3D" id="3.40.50.720">
    <property type="entry name" value="NAD(P)-binding Rossmann-like Domain"/>
    <property type="match status" value="1"/>
</dbReference>
<dbReference type="Proteomes" id="UP000030905">
    <property type="component" value="Chromosome"/>
</dbReference>
<evidence type="ECO:0000313" key="4">
    <source>
        <dbReference type="EMBL" id="KRU14633.1"/>
    </source>
</evidence>
<dbReference type="Proteomes" id="UP000028042">
    <property type="component" value="Unassembled WGS sequence"/>
</dbReference>
<evidence type="ECO:0000313" key="6">
    <source>
        <dbReference type="Proteomes" id="UP000030905"/>
    </source>
</evidence>
<protein>
    <submittedName>
        <fullName evidence="3 4">UDP-glucose 4-epimerase</fullName>
        <ecNumber evidence="3 4">5.1.3.2</ecNumber>
    </submittedName>
</protein>
<dbReference type="InterPro" id="IPR036291">
    <property type="entry name" value="NAD(P)-bd_dom_sf"/>
</dbReference>
<proteinExistence type="inferred from homology"/>
<dbReference type="PANTHER" id="PTHR43000">
    <property type="entry name" value="DTDP-D-GLUCOSE 4,6-DEHYDRATASE-RELATED"/>
    <property type="match status" value="1"/>
</dbReference>
<accession>A0A0H3J7A1</accession>
<organism evidence="3 6">
    <name type="scientific">Clostridium pasteurianum DSM 525 = ATCC 6013</name>
    <dbReference type="NCBI Taxonomy" id="1262449"/>
    <lineage>
        <taxon>Bacteria</taxon>
        <taxon>Bacillati</taxon>
        <taxon>Bacillota</taxon>
        <taxon>Clostridia</taxon>
        <taxon>Eubacteriales</taxon>
        <taxon>Clostridiaceae</taxon>
        <taxon>Clostridium</taxon>
    </lineage>
</organism>
<dbReference type="GO" id="GO:0003978">
    <property type="term" value="F:UDP-glucose 4-epimerase activity"/>
    <property type="evidence" value="ECO:0007669"/>
    <property type="project" value="UniProtKB-EC"/>
</dbReference>
<name>A0A0H3J7A1_CLOPA</name>
<evidence type="ECO:0000256" key="1">
    <source>
        <dbReference type="ARBA" id="ARBA00007637"/>
    </source>
</evidence>
<keyword evidence="3" id="KW-0413">Isomerase</keyword>
<reference evidence="4 5" key="3">
    <citation type="journal article" name="Genome Announc.">
        <title>Improved Draft Genome Sequence of Clostridium pasteurianum Strain ATCC 6013 (DSM 525) Using a Hybrid Next-Generation Sequencing Approach.</title>
        <authorList>
            <person name="Pyne M.E."/>
            <person name="Utturkar S."/>
            <person name="Brown S.D."/>
            <person name="Moo-Young M."/>
            <person name="Chung D.A."/>
            <person name="Chou C.P."/>
        </authorList>
    </citation>
    <scope>NUCLEOTIDE SEQUENCE [LARGE SCALE GENOMIC DNA]</scope>
    <source>
        <strain evidence="4 5">ATCC 6013</strain>
    </source>
</reference>
<dbReference type="KEGG" id="cpat:CLPA_c32880"/>
<sequence length="307" mass="34567">MNVLVTGGAGFIGSHIVDLLIENNYKVSIIDNLSHGKKENINPKAVFYEMDIRCEDIQEIFEKEKPEFVIHNAAQISVPNSIIDPINDASINIMGTINVLEASRKVNVKKIIYPASAAIFGEPSYLPIDEEHPLEMLSGYGVTKHTVEHYLKVYKSLYDINYISLRCSNVYGPRQDYSGEGGVVAIFCEKLLSNEKPCIYGDGYQIRDFVFVKDVAKAYLMAIESNVNGIFNVCTNSKVTVNELLSTINNILHKDITATYTHSREGDIKDSYMSYDKINEVIGWKPEKTLIEGLKETLNYYNNSLKI</sequence>
<dbReference type="Gene3D" id="3.90.25.10">
    <property type="entry name" value="UDP-galactose 4-epimerase, domain 1"/>
    <property type="match status" value="1"/>
</dbReference>
<gene>
    <name evidence="3" type="ORF">CLPA_c32880</name>
    <name evidence="4" type="ORF">CP6013_03892</name>
</gene>
<dbReference type="Pfam" id="PF01370">
    <property type="entry name" value="Epimerase"/>
    <property type="match status" value="1"/>
</dbReference>
<evidence type="ECO:0000259" key="2">
    <source>
        <dbReference type="Pfam" id="PF01370"/>
    </source>
</evidence>
<dbReference type="EC" id="5.1.3.2" evidence="3 4"/>
<evidence type="ECO:0000313" key="3">
    <source>
        <dbReference type="EMBL" id="AJA53342.1"/>
    </source>
</evidence>
<feature type="domain" description="NAD-dependent epimerase/dehydratase" evidence="2">
    <location>
        <begin position="3"/>
        <end position="234"/>
    </location>
</feature>
<reference evidence="4" key="2">
    <citation type="submission" date="2015-10" db="EMBL/GenBank/DDBJ databases">
        <title>Improved Draft Genome Sequence of Clostridium pasteurianum Strain ATCC 6013 (DSM 525) Using a Hybrid Next-Generation Sequencing Approach.</title>
        <authorList>
            <person name="Pyne M.E."/>
            <person name="Utturkar S.M."/>
            <person name="Brown S.D."/>
            <person name="Moo-Young M."/>
            <person name="Chung D.A."/>
            <person name="Chou P.C."/>
        </authorList>
    </citation>
    <scope>NUCLEOTIDE SEQUENCE</scope>
    <source>
        <strain evidence="4">ATCC 6013</strain>
    </source>
</reference>
<dbReference type="InterPro" id="IPR001509">
    <property type="entry name" value="Epimerase_deHydtase"/>
</dbReference>
<dbReference type="AlphaFoldDB" id="A0A0H3J7A1"/>
<dbReference type="KEGG" id="cpae:CPAST_c32880"/>
<reference evidence="3 6" key="1">
    <citation type="journal article" date="2015" name="Genome Announc.">
        <title>Complete Genome Sequence of the Nitrogen-Fixing and Solvent-Producing Clostridium pasteurianum DSM 525.</title>
        <authorList>
            <person name="Poehlein A."/>
            <person name="Grosse-Honebrink A."/>
            <person name="Zhang Y."/>
            <person name="Minton N.P."/>
            <person name="Daniel R."/>
        </authorList>
    </citation>
    <scope>NUCLEOTIDE SEQUENCE [LARGE SCALE GENOMIC DNA]</scope>
    <source>
        <strain evidence="3">DSM 525</strain>
        <strain evidence="6">DSM 525 / ATCC 6013</strain>
    </source>
</reference>
<dbReference type="eggNOG" id="COG0451">
    <property type="taxonomic scope" value="Bacteria"/>
</dbReference>
<dbReference type="PATRIC" id="fig|1262449.3.peg.3177"/>
<dbReference type="GeneID" id="93075392"/>
<comment type="similarity">
    <text evidence="1">Belongs to the NAD(P)-dependent epimerase/dehydratase family.</text>
</comment>
<evidence type="ECO:0000313" key="5">
    <source>
        <dbReference type="Proteomes" id="UP000028042"/>
    </source>
</evidence>
<keyword evidence="6" id="KW-1185">Reference proteome</keyword>
<dbReference type="RefSeq" id="WP_003446849.1">
    <property type="nucleotide sequence ID" value="NZ_ANZB01000012.1"/>
</dbReference>
<dbReference type="SUPFAM" id="SSF51735">
    <property type="entry name" value="NAD(P)-binding Rossmann-fold domains"/>
    <property type="match status" value="1"/>
</dbReference>